<organism evidence="1 2">
    <name type="scientific">Trifolium medium</name>
    <dbReference type="NCBI Taxonomy" id="97028"/>
    <lineage>
        <taxon>Eukaryota</taxon>
        <taxon>Viridiplantae</taxon>
        <taxon>Streptophyta</taxon>
        <taxon>Embryophyta</taxon>
        <taxon>Tracheophyta</taxon>
        <taxon>Spermatophyta</taxon>
        <taxon>Magnoliopsida</taxon>
        <taxon>eudicotyledons</taxon>
        <taxon>Gunneridae</taxon>
        <taxon>Pentapetalae</taxon>
        <taxon>rosids</taxon>
        <taxon>fabids</taxon>
        <taxon>Fabales</taxon>
        <taxon>Fabaceae</taxon>
        <taxon>Papilionoideae</taxon>
        <taxon>50 kb inversion clade</taxon>
        <taxon>NPAAA clade</taxon>
        <taxon>Hologalegina</taxon>
        <taxon>IRL clade</taxon>
        <taxon>Trifolieae</taxon>
        <taxon>Trifolium</taxon>
    </lineage>
</organism>
<comment type="caution">
    <text evidence="1">The sequence shown here is derived from an EMBL/GenBank/DDBJ whole genome shotgun (WGS) entry which is preliminary data.</text>
</comment>
<evidence type="ECO:0000313" key="2">
    <source>
        <dbReference type="Proteomes" id="UP000265520"/>
    </source>
</evidence>
<feature type="non-terminal residue" evidence="1">
    <location>
        <position position="1"/>
    </location>
</feature>
<protein>
    <submittedName>
        <fullName evidence="1">Uncharacterized protein</fullName>
    </submittedName>
</protein>
<dbReference type="EMBL" id="LXQA010158637">
    <property type="protein sequence ID" value="MCI27319.1"/>
    <property type="molecule type" value="Genomic_DNA"/>
</dbReference>
<sequence length="38" mass="4447">GRQIPPKRQEAITQLMLTIIEEVNKEKETPFGDVFINY</sequence>
<name>A0A392QTJ1_9FABA</name>
<dbReference type="Proteomes" id="UP000265520">
    <property type="component" value="Unassembled WGS sequence"/>
</dbReference>
<keyword evidence="2" id="KW-1185">Reference proteome</keyword>
<dbReference type="AlphaFoldDB" id="A0A392QTJ1"/>
<evidence type="ECO:0000313" key="1">
    <source>
        <dbReference type="EMBL" id="MCI27319.1"/>
    </source>
</evidence>
<reference evidence="1 2" key="1">
    <citation type="journal article" date="2018" name="Front. Plant Sci.">
        <title>Red Clover (Trifolium pratense) and Zigzag Clover (T. medium) - A Picture of Genomic Similarities and Differences.</title>
        <authorList>
            <person name="Dluhosova J."/>
            <person name="Istvanek J."/>
            <person name="Nedelnik J."/>
            <person name="Repkova J."/>
        </authorList>
    </citation>
    <scope>NUCLEOTIDE SEQUENCE [LARGE SCALE GENOMIC DNA]</scope>
    <source>
        <strain evidence="2">cv. 10/8</strain>
        <tissue evidence="1">Leaf</tissue>
    </source>
</reference>
<accession>A0A392QTJ1</accession>
<proteinExistence type="predicted"/>